<dbReference type="SMART" id="SM00304">
    <property type="entry name" value="HAMP"/>
    <property type="match status" value="1"/>
</dbReference>
<evidence type="ECO:0000256" key="9">
    <source>
        <dbReference type="ARBA" id="ARBA00023012"/>
    </source>
</evidence>
<sequence length="565" mass="60693">MRDTAHGPAEGQDGDVVLGDDFVAPEGVVEEEVRARRARRGISSLRSSPLTRKIITFNLIALNILVAGILYLNSSRDGLVLQRANGLVGEAELVADVFEAQLPTAAPVNLMTGDGIDVEQTLAGLDILKGAEVFVFDENGTLAGHVVGQMSRNENGSKDQPTLITDALSVLWGWVSKPFISQSPAVSRSVEDTVRAQVPKVLKAGTQITSGEVADGAVFSVATPIEHNGRAIAVVALVSASGEIDKLVMAERERVLQMFIIATLVSIGLSLILASTIAHPLADLAAAAEVGGARNRGKHGNGRIRIPDLTARPDEIGRLSGALRGMVGALYNRIDGNEQFAADVAHEIKNPLASLRSAVGTMRVAKRDDQREKLLDVIEHDVRRLDRLVSDISNASRLDSELVKEEEEPFDLLTMLRNLGQYLGEEAKGKGIDFITDLPKDSIVINGLEARLAQVFVNLISNATSFCEDGDAIRIWARRRENRVLVVVEDTGPGIPDQALSKIFQRFYSQRDASDFGNNSGLGLAISKQIVEAHGGVIWAENIRPTDADITSDPLGARFVVGLPV</sequence>
<comment type="catalytic activity">
    <reaction evidence="1">
        <text>ATP + protein L-histidine = ADP + protein N-phospho-L-histidine.</text>
        <dbReference type="EC" id="2.7.13.3"/>
    </reaction>
</comment>
<keyword evidence="8 11" id="KW-1133">Transmembrane helix</keyword>
<protein>
    <recommendedName>
        <fullName evidence="3">histidine kinase</fullName>
        <ecNumber evidence="3">2.7.13.3</ecNumber>
    </recommendedName>
</protein>
<feature type="domain" description="HAMP" evidence="13">
    <location>
        <begin position="275"/>
        <end position="335"/>
    </location>
</feature>
<dbReference type="RefSeq" id="WP_165196646.1">
    <property type="nucleotide sequence ID" value="NZ_CP106738.1"/>
</dbReference>
<dbReference type="Gene3D" id="1.10.287.130">
    <property type="match status" value="1"/>
</dbReference>
<dbReference type="PRINTS" id="PR00344">
    <property type="entry name" value="BCTRLSENSOR"/>
</dbReference>
<evidence type="ECO:0000256" key="6">
    <source>
        <dbReference type="ARBA" id="ARBA00022692"/>
    </source>
</evidence>
<dbReference type="PROSITE" id="PS50109">
    <property type="entry name" value="HIS_KIN"/>
    <property type="match status" value="1"/>
</dbReference>
<reference evidence="14" key="1">
    <citation type="submission" date="2022-10" db="EMBL/GenBank/DDBJ databases">
        <title>Roseovarius pelagicus sp. nov., isolated from Arctic seawater.</title>
        <authorList>
            <person name="Hong Y.W."/>
            <person name="Hwang C.Y."/>
        </authorList>
    </citation>
    <scope>NUCLEOTIDE SEQUENCE</scope>
    <source>
        <strain evidence="14">HL-MP18</strain>
    </source>
</reference>
<dbReference type="EC" id="2.7.13.3" evidence="3"/>
<dbReference type="GO" id="GO:0016301">
    <property type="term" value="F:kinase activity"/>
    <property type="evidence" value="ECO:0007669"/>
    <property type="project" value="UniProtKB-KW"/>
</dbReference>
<keyword evidence="15" id="KW-1185">Reference proteome</keyword>
<evidence type="ECO:0000256" key="4">
    <source>
        <dbReference type="ARBA" id="ARBA00022553"/>
    </source>
</evidence>
<name>A0ABY6DEI0_9RHOB</name>
<evidence type="ECO:0000256" key="7">
    <source>
        <dbReference type="ARBA" id="ARBA00022777"/>
    </source>
</evidence>
<keyword evidence="6 11" id="KW-0812">Transmembrane</keyword>
<dbReference type="Pfam" id="PF13755">
    <property type="entry name" value="Sensor_TM1"/>
    <property type="match status" value="1"/>
</dbReference>
<evidence type="ECO:0000259" key="13">
    <source>
        <dbReference type="PROSITE" id="PS50885"/>
    </source>
</evidence>
<keyword evidence="10 11" id="KW-0472">Membrane</keyword>
<dbReference type="InterPro" id="IPR036890">
    <property type="entry name" value="HATPase_C_sf"/>
</dbReference>
<keyword evidence="7 14" id="KW-0418">Kinase</keyword>
<dbReference type="Proteomes" id="UP001064087">
    <property type="component" value="Chromosome"/>
</dbReference>
<keyword evidence="4" id="KW-0597">Phosphoprotein</keyword>
<gene>
    <name evidence="14" type="ORF">N7U68_07920</name>
</gene>
<dbReference type="InterPro" id="IPR003594">
    <property type="entry name" value="HATPase_dom"/>
</dbReference>
<dbReference type="CDD" id="cd00082">
    <property type="entry name" value="HisKA"/>
    <property type="match status" value="1"/>
</dbReference>
<dbReference type="PROSITE" id="PS50885">
    <property type="entry name" value="HAMP"/>
    <property type="match status" value="1"/>
</dbReference>
<evidence type="ECO:0000256" key="2">
    <source>
        <dbReference type="ARBA" id="ARBA00004370"/>
    </source>
</evidence>
<dbReference type="InterPro" id="IPR003660">
    <property type="entry name" value="HAMP_dom"/>
</dbReference>
<dbReference type="SUPFAM" id="SSF47384">
    <property type="entry name" value="Homodimeric domain of signal transducing histidine kinase"/>
    <property type="match status" value="1"/>
</dbReference>
<dbReference type="InterPro" id="IPR005467">
    <property type="entry name" value="His_kinase_dom"/>
</dbReference>
<dbReference type="EMBL" id="CP106738">
    <property type="protein sequence ID" value="UXX84554.1"/>
    <property type="molecule type" value="Genomic_DNA"/>
</dbReference>
<evidence type="ECO:0000256" key="1">
    <source>
        <dbReference type="ARBA" id="ARBA00000085"/>
    </source>
</evidence>
<comment type="subcellular location">
    <subcellularLocation>
        <location evidence="2">Membrane</location>
    </subcellularLocation>
</comment>
<dbReference type="SMART" id="SM00387">
    <property type="entry name" value="HATPase_c"/>
    <property type="match status" value="1"/>
</dbReference>
<dbReference type="Pfam" id="PF02518">
    <property type="entry name" value="HATPase_c"/>
    <property type="match status" value="1"/>
</dbReference>
<dbReference type="SUPFAM" id="SSF55874">
    <property type="entry name" value="ATPase domain of HSP90 chaperone/DNA topoisomerase II/histidine kinase"/>
    <property type="match status" value="1"/>
</dbReference>
<dbReference type="PANTHER" id="PTHR45436:SF5">
    <property type="entry name" value="SENSOR HISTIDINE KINASE TRCS"/>
    <property type="match status" value="1"/>
</dbReference>
<evidence type="ECO:0000256" key="3">
    <source>
        <dbReference type="ARBA" id="ARBA00012438"/>
    </source>
</evidence>
<evidence type="ECO:0000256" key="8">
    <source>
        <dbReference type="ARBA" id="ARBA00022989"/>
    </source>
</evidence>
<evidence type="ECO:0000256" key="11">
    <source>
        <dbReference type="SAM" id="Phobius"/>
    </source>
</evidence>
<dbReference type="Gene3D" id="3.30.565.10">
    <property type="entry name" value="Histidine kinase-like ATPase, C-terminal domain"/>
    <property type="match status" value="1"/>
</dbReference>
<proteinExistence type="predicted"/>
<dbReference type="InterPro" id="IPR003661">
    <property type="entry name" value="HisK_dim/P_dom"/>
</dbReference>
<dbReference type="Gene3D" id="6.10.340.10">
    <property type="match status" value="1"/>
</dbReference>
<keyword evidence="9" id="KW-0902">Two-component regulatory system</keyword>
<feature type="transmembrane region" description="Helical" evidence="11">
    <location>
        <begin position="54"/>
        <end position="73"/>
    </location>
</feature>
<dbReference type="Pfam" id="PF00512">
    <property type="entry name" value="HisKA"/>
    <property type="match status" value="1"/>
</dbReference>
<feature type="transmembrane region" description="Helical" evidence="11">
    <location>
        <begin position="255"/>
        <end position="274"/>
    </location>
</feature>
<accession>A0ABY6DEI0</accession>
<dbReference type="InterPro" id="IPR025908">
    <property type="entry name" value="Sensor_TM1"/>
</dbReference>
<keyword evidence="5" id="KW-0808">Transferase</keyword>
<dbReference type="InterPro" id="IPR050428">
    <property type="entry name" value="TCS_sensor_his_kinase"/>
</dbReference>
<dbReference type="InterPro" id="IPR036097">
    <property type="entry name" value="HisK_dim/P_sf"/>
</dbReference>
<evidence type="ECO:0000256" key="10">
    <source>
        <dbReference type="ARBA" id="ARBA00023136"/>
    </source>
</evidence>
<organism evidence="14 15">
    <name type="scientific">Roseovarius pelagicus</name>
    <dbReference type="NCBI Taxonomy" id="2980108"/>
    <lineage>
        <taxon>Bacteria</taxon>
        <taxon>Pseudomonadati</taxon>
        <taxon>Pseudomonadota</taxon>
        <taxon>Alphaproteobacteria</taxon>
        <taxon>Rhodobacterales</taxon>
        <taxon>Roseobacteraceae</taxon>
        <taxon>Roseovarius</taxon>
    </lineage>
</organism>
<evidence type="ECO:0000313" key="14">
    <source>
        <dbReference type="EMBL" id="UXX84554.1"/>
    </source>
</evidence>
<feature type="domain" description="Histidine kinase" evidence="12">
    <location>
        <begin position="343"/>
        <end position="565"/>
    </location>
</feature>
<dbReference type="InterPro" id="IPR004358">
    <property type="entry name" value="Sig_transdc_His_kin-like_C"/>
</dbReference>
<evidence type="ECO:0000259" key="12">
    <source>
        <dbReference type="PROSITE" id="PS50109"/>
    </source>
</evidence>
<dbReference type="PANTHER" id="PTHR45436">
    <property type="entry name" value="SENSOR HISTIDINE KINASE YKOH"/>
    <property type="match status" value="1"/>
</dbReference>
<evidence type="ECO:0000313" key="15">
    <source>
        <dbReference type="Proteomes" id="UP001064087"/>
    </source>
</evidence>
<dbReference type="SMART" id="SM00388">
    <property type="entry name" value="HisKA"/>
    <property type="match status" value="1"/>
</dbReference>
<evidence type="ECO:0000256" key="5">
    <source>
        <dbReference type="ARBA" id="ARBA00022679"/>
    </source>
</evidence>